<accession>Q6MCF9</accession>
<keyword evidence="2" id="KW-1185">Reference proteome</keyword>
<dbReference type="HOGENOM" id="CLU_2808555_0_0_0"/>
<reference evidence="1 2" key="1">
    <citation type="journal article" date="2004" name="Science">
        <title>Illuminating the evolutionary history of chlamydiae.</title>
        <authorList>
            <person name="Horn M."/>
            <person name="Collingro A."/>
            <person name="Schmitz-Esser S."/>
            <person name="Beier C.L."/>
            <person name="Purkhold U."/>
            <person name="Fartmann B."/>
            <person name="Brandt P."/>
            <person name="Nyakatura G.J."/>
            <person name="Droege M."/>
            <person name="Frishman D."/>
            <person name="Rattei T."/>
            <person name="Mewes H."/>
            <person name="Wagner M."/>
        </authorList>
    </citation>
    <scope>NUCLEOTIDE SEQUENCE [LARGE SCALE GENOMIC DNA]</scope>
    <source>
        <strain evidence="1 2">UWE25</strain>
    </source>
</reference>
<evidence type="ECO:0000313" key="2">
    <source>
        <dbReference type="Proteomes" id="UP000000529"/>
    </source>
</evidence>
<dbReference type="EMBL" id="BX908798">
    <property type="protein sequence ID" value="CAF23740.1"/>
    <property type="molecule type" value="Genomic_DNA"/>
</dbReference>
<dbReference type="STRING" id="264201.pc1016"/>
<dbReference type="RefSeq" id="WP_011175566.1">
    <property type="nucleotide sequence ID" value="NC_005861.2"/>
</dbReference>
<sequence>MLKKLSCTQFIGTERRLSLWDVGTPVEENILFWKEMHDLKETQNNLRRGFFQRYDIINKEIQFLKKQHKKN</sequence>
<organism evidence="1 2">
    <name type="scientific">Protochlamydia amoebophila (strain UWE25)</name>
    <dbReference type="NCBI Taxonomy" id="264201"/>
    <lineage>
        <taxon>Bacteria</taxon>
        <taxon>Pseudomonadati</taxon>
        <taxon>Chlamydiota</taxon>
        <taxon>Chlamydiia</taxon>
        <taxon>Parachlamydiales</taxon>
        <taxon>Parachlamydiaceae</taxon>
        <taxon>Candidatus Protochlamydia</taxon>
    </lineage>
</organism>
<proteinExistence type="predicted"/>
<protein>
    <submittedName>
        <fullName evidence="1">Uncharacterized protein</fullName>
    </submittedName>
</protein>
<dbReference type="KEGG" id="pcu:PC_RS04890"/>
<evidence type="ECO:0000313" key="1">
    <source>
        <dbReference type="EMBL" id="CAF23740.1"/>
    </source>
</evidence>
<name>Q6MCF9_PARUW</name>
<gene>
    <name evidence="1" type="ORF">PC_RS04890</name>
</gene>
<dbReference type="Proteomes" id="UP000000529">
    <property type="component" value="Chromosome"/>
</dbReference>
<dbReference type="AlphaFoldDB" id="Q6MCF9"/>